<dbReference type="AlphaFoldDB" id="A0A8S3SMW1"/>
<name>A0A8S3SMW1_MYTED</name>
<protein>
    <submittedName>
        <fullName evidence="1">Uncharacterized protein</fullName>
    </submittedName>
</protein>
<reference evidence="1" key="1">
    <citation type="submission" date="2021-03" db="EMBL/GenBank/DDBJ databases">
        <authorList>
            <person name="Bekaert M."/>
        </authorList>
    </citation>
    <scope>NUCLEOTIDE SEQUENCE</scope>
</reference>
<dbReference type="Proteomes" id="UP000683360">
    <property type="component" value="Unassembled WGS sequence"/>
</dbReference>
<keyword evidence="2" id="KW-1185">Reference proteome</keyword>
<gene>
    <name evidence="1" type="ORF">MEDL_36370</name>
</gene>
<dbReference type="EMBL" id="CAJPWZ010001775">
    <property type="protein sequence ID" value="CAG2223090.1"/>
    <property type="molecule type" value="Genomic_DNA"/>
</dbReference>
<organism evidence="1 2">
    <name type="scientific">Mytilus edulis</name>
    <name type="common">Blue mussel</name>
    <dbReference type="NCBI Taxonomy" id="6550"/>
    <lineage>
        <taxon>Eukaryota</taxon>
        <taxon>Metazoa</taxon>
        <taxon>Spiralia</taxon>
        <taxon>Lophotrochozoa</taxon>
        <taxon>Mollusca</taxon>
        <taxon>Bivalvia</taxon>
        <taxon>Autobranchia</taxon>
        <taxon>Pteriomorphia</taxon>
        <taxon>Mytilida</taxon>
        <taxon>Mytiloidea</taxon>
        <taxon>Mytilidae</taxon>
        <taxon>Mytilinae</taxon>
        <taxon>Mytilus</taxon>
    </lineage>
</organism>
<evidence type="ECO:0000313" key="1">
    <source>
        <dbReference type="EMBL" id="CAG2223090.1"/>
    </source>
</evidence>
<comment type="caution">
    <text evidence="1">The sequence shown here is derived from an EMBL/GenBank/DDBJ whole genome shotgun (WGS) entry which is preliminary data.</text>
</comment>
<evidence type="ECO:0000313" key="2">
    <source>
        <dbReference type="Proteomes" id="UP000683360"/>
    </source>
</evidence>
<sequence length="189" mass="21783">MCRSGLEVKKYLKDNKDIWGFENVQHELKNFKFSEDDQIPLTIWKMGKEAEKQYRDILQSGVEKRYVIRLPIVGPFGVGKLVLPEDDKYAITNSNDKRDEITKTPSDLEITEEEKKNVLTNVNDNYENTEKLNSELQDNVISPAEVTKSDLFADLQGWSESEASLDDFAEVALLDFAGQYEFYATHQTF</sequence>
<proteinExistence type="predicted"/>
<accession>A0A8S3SMW1</accession>